<dbReference type="InterPro" id="IPR002347">
    <property type="entry name" value="SDR_fam"/>
</dbReference>
<keyword evidence="3" id="KW-0560">Oxidoreductase</keyword>
<dbReference type="SUPFAM" id="SSF51735">
    <property type="entry name" value="NAD(P)-binding Rossmann-fold domains"/>
    <property type="match status" value="1"/>
</dbReference>
<evidence type="ECO:0000313" key="4">
    <source>
        <dbReference type="EMBL" id="TKY87910.1"/>
    </source>
</evidence>
<organism evidence="4 5">
    <name type="scientific">Sporisorium graminicola</name>
    <dbReference type="NCBI Taxonomy" id="280036"/>
    <lineage>
        <taxon>Eukaryota</taxon>
        <taxon>Fungi</taxon>
        <taxon>Dikarya</taxon>
        <taxon>Basidiomycota</taxon>
        <taxon>Ustilaginomycotina</taxon>
        <taxon>Ustilaginomycetes</taxon>
        <taxon>Ustilaginales</taxon>
        <taxon>Ustilaginaceae</taxon>
        <taxon>Sporisorium</taxon>
    </lineage>
</organism>
<accession>A0A4U7KTS8</accession>
<reference evidence="4 5" key="1">
    <citation type="submission" date="2019-05" db="EMBL/GenBank/DDBJ databases">
        <title>Sporisorium graminicola CBS 10092 draft sequencing and annotation.</title>
        <authorList>
            <person name="Solano-Gonzalez S."/>
            <person name="Caddick M.X."/>
            <person name="Darby A."/>
        </authorList>
    </citation>
    <scope>NUCLEOTIDE SEQUENCE [LARGE SCALE GENOMIC DNA]</scope>
    <source>
        <strain evidence="4 5">CBS 10092</strain>
    </source>
</reference>
<dbReference type="GO" id="GO:0016020">
    <property type="term" value="C:membrane"/>
    <property type="evidence" value="ECO:0007669"/>
    <property type="project" value="TreeGrafter"/>
</dbReference>
<dbReference type="AlphaFoldDB" id="A0A4U7KTS8"/>
<protein>
    <recommendedName>
        <fullName evidence="6">Ketoreductase (KR) domain-containing protein</fullName>
    </recommendedName>
</protein>
<dbReference type="GO" id="GO:0016491">
    <property type="term" value="F:oxidoreductase activity"/>
    <property type="evidence" value="ECO:0007669"/>
    <property type="project" value="UniProtKB-KW"/>
</dbReference>
<dbReference type="Proteomes" id="UP000306050">
    <property type="component" value="Chromosome SGRAM_19"/>
</dbReference>
<dbReference type="Gene3D" id="3.40.50.720">
    <property type="entry name" value="NAD(P)-binding Rossmann-like Domain"/>
    <property type="match status" value="1"/>
</dbReference>
<dbReference type="OrthoDB" id="1933717at2759"/>
<evidence type="ECO:0000256" key="3">
    <source>
        <dbReference type="ARBA" id="ARBA00023002"/>
    </source>
</evidence>
<dbReference type="Pfam" id="PF00106">
    <property type="entry name" value="adh_short"/>
    <property type="match status" value="1"/>
</dbReference>
<comment type="caution">
    <text evidence="4">The sequence shown here is derived from an EMBL/GenBank/DDBJ whole genome shotgun (WGS) entry which is preliminary data.</text>
</comment>
<dbReference type="RefSeq" id="XP_029739895.1">
    <property type="nucleotide sequence ID" value="XM_029883604.1"/>
</dbReference>
<proteinExistence type="inferred from homology"/>
<dbReference type="GeneID" id="40725901"/>
<dbReference type="InterPro" id="IPR036291">
    <property type="entry name" value="NAD(P)-bd_dom_sf"/>
</dbReference>
<dbReference type="KEGG" id="sgra:EX895_003006"/>
<dbReference type="PRINTS" id="PR00081">
    <property type="entry name" value="GDHRDH"/>
</dbReference>
<evidence type="ECO:0008006" key="6">
    <source>
        <dbReference type="Google" id="ProtNLM"/>
    </source>
</evidence>
<dbReference type="EMBL" id="SRRM01000011">
    <property type="protein sequence ID" value="TKY87910.1"/>
    <property type="molecule type" value="Genomic_DNA"/>
</dbReference>
<evidence type="ECO:0000256" key="1">
    <source>
        <dbReference type="ARBA" id="ARBA00006484"/>
    </source>
</evidence>
<evidence type="ECO:0000256" key="2">
    <source>
        <dbReference type="ARBA" id="ARBA00022857"/>
    </source>
</evidence>
<keyword evidence="2" id="KW-0521">NADP</keyword>
<sequence length="287" mass="31236">MSAATPQSIVVTGANKGIGYEAVKHLAQKLPNTIIYLTARSQSNGQDALDKMKKEASAHDFSNVRIVLLEILDPSSIQKAVATVQKESGTLDVLLHNSGIAQFPGATGSARVFDVNVRGVKACIEAFGEILTKDTGKIIVVSSEVGAWATDAMEPTLRAKVLDSSKTDWPQVEKWMDDWLRHEQGAQDVQEPWKPVDHLVNSGYAISKAFLNAYLRNYSLQSQNPPLAIVCPGYCATELNGFAGVRPASQGGESVVWPIFNDFKTGHFYQDGQELRFSYPIPASLSL</sequence>
<dbReference type="PANTHER" id="PTHR43490">
    <property type="entry name" value="(+)-NEOMENTHOL DEHYDROGENASE"/>
    <property type="match status" value="1"/>
</dbReference>
<keyword evidence="5" id="KW-1185">Reference proteome</keyword>
<comment type="similarity">
    <text evidence="1">Belongs to the short-chain dehydrogenases/reductases (SDR) family.</text>
</comment>
<evidence type="ECO:0000313" key="5">
    <source>
        <dbReference type="Proteomes" id="UP000306050"/>
    </source>
</evidence>
<dbReference type="PANTHER" id="PTHR43490:SF99">
    <property type="entry name" value="SHORT-CHAIN DEHYDROGENASE_REDUCTASE"/>
    <property type="match status" value="1"/>
</dbReference>
<gene>
    <name evidence="4" type="ORF">EX895_003006</name>
</gene>
<name>A0A4U7KTS8_9BASI</name>